<reference evidence="3 4" key="1">
    <citation type="submission" date="2018-03" db="EMBL/GenBank/DDBJ databases">
        <title>Genomic Encyclopedia of Type Strains, Phase III (KMG-III): the genomes of soil and plant-associated and newly described type strains.</title>
        <authorList>
            <person name="Whitman W."/>
        </authorList>
    </citation>
    <scope>NUCLEOTIDE SEQUENCE [LARGE SCALE GENOMIC DNA]</scope>
    <source>
        <strain evidence="3 4">CGMCC 4.7104</strain>
    </source>
</reference>
<dbReference type="AlphaFoldDB" id="A0A2T0MZ29"/>
<comment type="caution">
    <text evidence="3">The sequence shown here is derived from an EMBL/GenBank/DDBJ whole genome shotgun (WGS) entry which is preliminary data.</text>
</comment>
<feature type="region of interest" description="Disordered" evidence="1">
    <location>
        <begin position="98"/>
        <end position="126"/>
    </location>
</feature>
<keyword evidence="2" id="KW-1133">Transmembrane helix</keyword>
<dbReference type="Proteomes" id="UP000238312">
    <property type="component" value="Unassembled WGS sequence"/>
</dbReference>
<keyword evidence="2" id="KW-0472">Membrane</keyword>
<evidence type="ECO:0000256" key="2">
    <source>
        <dbReference type="SAM" id="Phobius"/>
    </source>
</evidence>
<name>A0A2T0MZ29_9ACTN</name>
<feature type="transmembrane region" description="Helical" evidence="2">
    <location>
        <begin position="34"/>
        <end position="54"/>
    </location>
</feature>
<evidence type="ECO:0000256" key="1">
    <source>
        <dbReference type="SAM" id="MobiDB-lite"/>
    </source>
</evidence>
<keyword evidence="2" id="KW-0812">Transmembrane</keyword>
<keyword evidence="4" id="KW-1185">Reference proteome</keyword>
<protein>
    <submittedName>
        <fullName evidence="3">Uncharacterized protein</fullName>
    </submittedName>
</protein>
<sequence>MPGSFVVAGLRVVGLAEGTACLLEGRVGSASTPLGSLLLVVCRLSVVFFFVGWADGAAGKAMYAAAESSEAIDPPSPSPRNAFTVKPTLCPAALAGTASTALHEEPEHALSAGSLPTTPDWVLETS</sequence>
<evidence type="ECO:0000313" key="4">
    <source>
        <dbReference type="Proteomes" id="UP000238312"/>
    </source>
</evidence>
<organism evidence="3 4">
    <name type="scientific">Nonomuraea fuscirosea</name>
    <dbReference type="NCBI Taxonomy" id="1291556"/>
    <lineage>
        <taxon>Bacteria</taxon>
        <taxon>Bacillati</taxon>
        <taxon>Actinomycetota</taxon>
        <taxon>Actinomycetes</taxon>
        <taxon>Streptosporangiales</taxon>
        <taxon>Streptosporangiaceae</taxon>
        <taxon>Nonomuraea</taxon>
    </lineage>
</organism>
<proteinExistence type="predicted"/>
<accession>A0A2T0MZ29</accession>
<gene>
    <name evidence="3" type="ORF">B0I32_10831</name>
</gene>
<dbReference type="EMBL" id="PVNG01000008">
    <property type="protein sequence ID" value="PRX64670.1"/>
    <property type="molecule type" value="Genomic_DNA"/>
</dbReference>
<evidence type="ECO:0000313" key="3">
    <source>
        <dbReference type="EMBL" id="PRX64670.1"/>
    </source>
</evidence>